<dbReference type="Proteomes" id="UP000188169">
    <property type="component" value="Unassembled WGS sequence"/>
</dbReference>
<dbReference type="GO" id="GO:0016747">
    <property type="term" value="F:acyltransferase activity, transferring groups other than amino-acyl groups"/>
    <property type="evidence" value="ECO:0007669"/>
    <property type="project" value="InterPro"/>
</dbReference>
<keyword evidence="1 4" id="KW-0808">Transferase</keyword>
<evidence type="ECO:0000256" key="2">
    <source>
        <dbReference type="ARBA" id="ARBA00023315"/>
    </source>
</evidence>
<dbReference type="Gene3D" id="3.40.630.30">
    <property type="match status" value="1"/>
</dbReference>
<keyword evidence="5" id="KW-1185">Reference proteome</keyword>
<evidence type="ECO:0000256" key="1">
    <source>
        <dbReference type="ARBA" id="ARBA00022679"/>
    </source>
</evidence>
<dbReference type="AlphaFoldDB" id="A0A1R4EHC1"/>
<evidence type="ECO:0000313" key="4">
    <source>
        <dbReference type="EMBL" id="SJM37931.1"/>
    </source>
</evidence>
<name>A0A1R4EHC1_9GAMM</name>
<dbReference type="OrthoDB" id="5292888at2"/>
<feature type="domain" description="N-acetyltransferase" evidence="3">
    <location>
        <begin position="2"/>
        <end position="165"/>
    </location>
</feature>
<dbReference type="SUPFAM" id="SSF55729">
    <property type="entry name" value="Acyl-CoA N-acyltransferases (Nat)"/>
    <property type="match status" value="1"/>
</dbReference>
<dbReference type="InterPro" id="IPR016181">
    <property type="entry name" value="Acyl_CoA_acyltransferase"/>
</dbReference>
<organism evidence="4 5">
    <name type="scientific">Psychrobacter pasteurii</name>
    <dbReference type="NCBI Taxonomy" id="1945520"/>
    <lineage>
        <taxon>Bacteria</taxon>
        <taxon>Pseudomonadati</taxon>
        <taxon>Pseudomonadota</taxon>
        <taxon>Gammaproteobacteria</taxon>
        <taxon>Moraxellales</taxon>
        <taxon>Moraxellaceae</taxon>
        <taxon>Psychrobacter</taxon>
    </lineage>
</organism>
<dbReference type="CDD" id="cd04301">
    <property type="entry name" value="NAT_SF"/>
    <property type="match status" value="1"/>
</dbReference>
<evidence type="ECO:0000259" key="3">
    <source>
        <dbReference type="PROSITE" id="PS51186"/>
    </source>
</evidence>
<gene>
    <name evidence="4" type="ORF">A1019T_01916</name>
</gene>
<sequence>MFFIRKANQNDVSDIAHIHFESWNATYSDLLPKTYRDKENNLSQKVNMWEKLLPSSGVSTWIAYNAEDTSVGFISYFKKDQECEISTLYLLPQYQNLGIGTKLMDAALIDASQCNSCSRLSLWVLKTNLSAITFYEKFGFESDGQYNEELYEDTKITDIRMVKAL</sequence>
<dbReference type="PANTHER" id="PTHR43420:SF47">
    <property type="entry name" value="N-ACETYLTRANSFERASE DOMAIN-CONTAINING PROTEIN"/>
    <property type="match status" value="1"/>
</dbReference>
<dbReference type="EMBL" id="FUGD01000113">
    <property type="protein sequence ID" value="SJM37931.1"/>
    <property type="molecule type" value="Genomic_DNA"/>
</dbReference>
<keyword evidence="2" id="KW-0012">Acyltransferase</keyword>
<dbReference type="PROSITE" id="PS51186">
    <property type="entry name" value="GNAT"/>
    <property type="match status" value="1"/>
</dbReference>
<evidence type="ECO:0000313" key="5">
    <source>
        <dbReference type="Proteomes" id="UP000188169"/>
    </source>
</evidence>
<dbReference type="InterPro" id="IPR000182">
    <property type="entry name" value="GNAT_dom"/>
</dbReference>
<dbReference type="Pfam" id="PF00583">
    <property type="entry name" value="Acetyltransf_1"/>
    <property type="match status" value="1"/>
</dbReference>
<dbReference type="RefSeq" id="WP_077449302.1">
    <property type="nucleotide sequence ID" value="NZ_FUGD01000113.1"/>
</dbReference>
<dbReference type="InterPro" id="IPR050680">
    <property type="entry name" value="YpeA/RimI_acetyltransf"/>
</dbReference>
<reference evidence="5" key="1">
    <citation type="submission" date="2017-02" db="EMBL/GenBank/DDBJ databases">
        <authorList>
            <person name="Mornico D."/>
        </authorList>
    </citation>
    <scope>NUCLEOTIDE SEQUENCE [LARGE SCALE GENOMIC DNA]</scope>
</reference>
<proteinExistence type="predicted"/>
<protein>
    <submittedName>
        <fullName evidence="4">Putative acetyltransferase</fullName>
    </submittedName>
</protein>
<accession>A0A1R4EHC1</accession>
<dbReference type="PANTHER" id="PTHR43420">
    <property type="entry name" value="ACETYLTRANSFERASE"/>
    <property type="match status" value="1"/>
</dbReference>
<dbReference type="STRING" id="1945520.A1019T_01916"/>